<dbReference type="AlphaFoldDB" id="A0A5J4NR61"/>
<dbReference type="PROSITE" id="PS50968">
    <property type="entry name" value="BIOTINYL_LIPOYL"/>
    <property type="match status" value="1"/>
</dbReference>
<dbReference type="SUPFAM" id="SSF47005">
    <property type="entry name" value="Peripheral subunit-binding domain of 2-oxo acid dehydrogenase complex"/>
    <property type="match status" value="1"/>
</dbReference>
<dbReference type="Pfam" id="PF02817">
    <property type="entry name" value="E3_binding"/>
    <property type="match status" value="1"/>
</dbReference>
<comment type="similarity">
    <text evidence="1 4">Belongs to the 2-oxoacid dehydrogenase family.</text>
</comment>
<dbReference type="FunFam" id="2.40.50.100:FF:000010">
    <property type="entry name" value="Acetyltransferase component of pyruvate dehydrogenase complex"/>
    <property type="match status" value="1"/>
</dbReference>
<keyword evidence="8" id="KW-0670">Pyruvate</keyword>
<evidence type="ECO:0000313" key="9">
    <source>
        <dbReference type="Proteomes" id="UP000324629"/>
    </source>
</evidence>
<dbReference type="GO" id="GO:0016746">
    <property type="term" value="F:acyltransferase activity"/>
    <property type="evidence" value="ECO:0007669"/>
    <property type="project" value="UniProtKB-KW"/>
</dbReference>
<dbReference type="InterPro" id="IPR000089">
    <property type="entry name" value="Biotin_lipoyl"/>
</dbReference>
<dbReference type="CDD" id="cd06849">
    <property type="entry name" value="lipoyl_domain"/>
    <property type="match status" value="1"/>
</dbReference>
<dbReference type="Gene3D" id="4.10.320.10">
    <property type="entry name" value="E3-binding domain"/>
    <property type="match status" value="1"/>
</dbReference>
<proteinExistence type="inferred from homology"/>
<dbReference type="EC" id="2.3.1.-" evidence="4"/>
<dbReference type="InterPro" id="IPR045257">
    <property type="entry name" value="E2/Pdx1"/>
</dbReference>
<comment type="cofactor">
    <cofactor evidence="4">
        <name>(R)-lipoate</name>
        <dbReference type="ChEBI" id="CHEBI:83088"/>
    </cofactor>
</comment>
<evidence type="ECO:0000256" key="2">
    <source>
        <dbReference type="ARBA" id="ARBA00022823"/>
    </source>
</evidence>
<feature type="region of interest" description="Disordered" evidence="5">
    <location>
        <begin position="140"/>
        <end position="167"/>
    </location>
</feature>
<dbReference type="EMBL" id="QNGE01001269">
    <property type="protein sequence ID" value="KAA3677974.1"/>
    <property type="molecule type" value="Genomic_DNA"/>
</dbReference>
<keyword evidence="4" id="KW-0808">Transferase</keyword>
<keyword evidence="2 4" id="KW-0450">Lipoyl</keyword>
<evidence type="ECO:0000256" key="5">
    <source>
        <dbReference type="SAM" id="MobiDB-lite"/>
    </source>
</evidence>
<dbReference type="Gene3D" id="3.30.559.10">
    <property type="entry name" value="Chloramphenicol acetyltransferase-like domain"/>
    <property type="match status" value="1"/>
</dbReference>
<dbReference type="GO" id="GO:0005739">
    <property type="term" value="C:mitochondrion"/>
    <property type="evidence" value="ECO:0007669"/>
    <property type="project" value="TreeGrafter"/>
</dbReference>
<evidence type="ECO:0000259" key="6">
    <source>
        <dbReference type="PROSITE" id="PS50968"/>
    </source>
</evidence>
<evidence type="ECO:0000259" key="7">
    <source>
        <dbReference type="PROSITE" id="PS51826"/>
    </source>
</evidence>
<dbReference type="Pfam" id="PF00198">
    <property type="entry name" value="2-oxoacid_dh"/>
    <property type="match status" value="1"/>
</dbReference>
<dbReference type="Proteomes" id="UP000324629">
    <property type="component" value="Unassembled WGS sequence"/>
</dbReference>
<dbReference type="SUPFAM" id="SSF52777">
    <property type="entry name" value="CoA-dependent acyltransferases"/>
    <property type="match status" value="1"/>
</dbReference>
<dbReference type="PANTHER" id="PTHR23151:SF90">
    <property type="entry name" value="DIHYDROLIPOYLLYSINE-RESIDUE ACETYLTRANSFERASE COMPONENT OF PYRUVATE DEHYDROGENASE COMPLEX, MITOCHONDRIAL-RELATED"/>
    <property type="match status" value="1"/>
</dbReference>
<feature type="domain" description="Peripheral subunit-binding (PSBD)" evidence="7">
    <location>
        <begin position="184"/>
        <end position="221"/>
    </location>
</feature>
<evidence type="ECO:0000256" key="4">
    <source>
        <dbReference type="RuleBase" id="RU003423"/>
    </source>
</evidence>
<keyword evidence="9" id="KW-1185">Reference proteome</keyword>
<gene>
    <name evidence="8" type="ORF">DEA37_0010714</name>
</gene>
<sequence>MRGLAVNWGFAQFCQRMWKVNTAYGKLSLLMNSHNWKRGIYLGRSLNVPVRVKMPSLSPTMTEGSIVKWNKKEGEDVGSGDVLCEVQTDKAVVALECEEDGILAKIIVAENTPNVQVGDLIAIIANPDEDWTKIAASELTAQTVPSPDQSKPKASLAESNGPVSHARPAESILSAEAGARPPSTVGPAVRLLLQSHGLDATNIPASGPRGQLLKGDVLSYLAAHPSVTATQAPLMQTPVTIAPSSVTTSSSAPTFTDIPISNIRQVIAKRLTQSKSTIPHAYVRAVAKMDKVMQLRKTLMSHTGLKVSINDMIIKSCALGLRLVPELNAITDATNGVRMLQPRVDICMAVATPAGLITPILRDVDQVPITQLSLLATNLAKKAREGKLQPHEFQGGSFTISNLGMFGIREFTAIINPPQVAILAVGSGLPKPSLCQSGSSTQLVFSNHMTMTLSIDSRYVDEVVAGRFLSHVSKLLSDFPELLFVDDPTAKAAFNGNHLSTPDDFETLMLSRNVANLTLQKTVSKA</sequence>
<dbReference type="InterPro" id="IPR003016">
    <property type="entry name" value="2-oxoA_DH_lipoyl-BS"/>
</dbReference>
<evidence type="ECO:0000256" key="1">
    <source>
        <dbReference type="ARBA" id="ARBA00007317"/>
    </source>
</evidence>
<name>A0A5J4NR61_9TREM</name>
<dbReference type="PROSITE" id="PS00189">
    <property type="entry name" value="LIPOYL"/>
    <property type="match status" value="1"/>
</dbReference>
<keyword evidence="3" id="KW-0809">Transit peptide</keyword>
<keyword evidence="4" id="KW-0012">Acyltransferase</keyword>
<accession>A0A5J4NR61</accession>
<dbReference type="PANTHER" id="PTHR23151">
    <property type="entry name" value="DIHYDROLIPOAMIDE ACETYL/SUCCINYL-TRANSFERASE-RELATED"/>
    <property type="match status" value="1"/>
</dbReference>
<dbReference type="Pfam" id="PF00364">
    <property type="entry name" value="Biotin_lipoyl"/>
    <property type="match status" value="1"/>
</dbReference>
<evidence type="ECO:0000256" key="3">
    <source>
        <dbReference type="ARBA" id="ARBA00022946"/>
    </source>
</evidence>
<protein>
    <recommendedName>
        <fullName evidence="4">Dihydrolipoamide acetyltransferase component of pyruvate dehydrogenase complex</fullName>
        <ecNumber evidence="4">2.3.1.-</ecNumber>
    </recommendedName>
</protein>
<dbReference type="InterPro" id="IPR004167">
    <property type="entry name" value="PSBD"/>
</dbReference>
<dbReference type="PROSITE" id="PS51826">
    <property type="entry name" value="PSBD"/>
    <property type="match status" value="1"/>
</dbReference>
<dbReference type="GO" id="GO:0006086">
    <property type="term" value="P:pyruvate decarboxylation to acetyl-CoA"/>
    <property type="evidence" value="ECO:0007669"/>
    <property type="project" value="InterPro"/>
</dbReference>
<evidence type="ECO:0000313" key="8">
    <source>
        <dbReference type="EMBL" id="KAA3677974.1"/>
    </source>
</evidence>
<reference evidence="8 9" key="1">
    <citation type="journal article" date="2019" name="Gigascience">
        <title>Whole-genome sequence of the oriental lung fluke Paragonimus westermani.</title>
        <authorList>
            <person name="Oey H."/>
            <person name="Zakrzewski M."/>
            <person name="Narain K."/>
            <person name="Devi K.R."/>
            <person name="Agatsuma T."/>
            <person name="Nawaratna S."/>
            <person name="Gobert G.N."/>
            <person name="Jones M.K."/>
            <person name="Ragan M.A."/>
            <person name="McManus D.P."/>
            <person name="Krause L."/>
        </authorList>
    </citation>
    <scope>NUCLEOTIDE SEQUENCE [LARGE SCALE GENOMIC DNA]</scope>
    <source>
        <strain evidence="8 9">IND2009</strain>
    </source>
</reference>
<dbReference type="InterPro" id="IPR036625">
    <property type="entry name" value="E3-bd_dom_sf"/>
</dbReference>
<dbReference type="Gene3D" id="2.40.50.100">
    <property type="match status" value="1"/>
</dbReference>
<dbReference type="SUPFAM" id="SSF51230">
    <property type="entry name" value="Single hybrid motif"/>
    <property type="match status" value="1"/>
</dbReference>
<organism evidence="8 9">
    <name type="scientific">Paragonimus westermani</name>
    <dbReference type="NCBI Taxonomy" id="34504"/>
    <lineage>
        <taxon>Eukaryota</taxon>
        <taxon>Metazoa</taxon>
        <taxon>Spiralia</taxon>
        <taxon>Lophotrochozoa</taxon>
        <taxon>Platyhelminthes</taxon>
        <taxon>Trematoda</taxon>
        <taxon>Digenea</taxon>
        <taxon>Plagiorchiida</taxon>
        <taxon>Troglotremata</taxon>
        <taxon>Troglotrematidae</taxon>
        <taxon>Paragonimus</taxon>
    </lineage>
</organism>
<dbReference type="InterPro" id="IPR001078">
    <property type="entry name" value="2-oxoacid_DH_actylTfrase"/>
</dbReference>
<feature type="compositionally biased region" description="Polar residues" evidence="5">
    <location>
        <begin position="140"/>
        <end position="149"/>
    </location>
</feature>
<comment type="caution">
    <text evidence="8">The sequence shown here is derived from an EMBL/GenBank/DDBJ whole genome shotgun (WGS) entry which is preliminary data.</text>
</comment>
<dbReference type="GO" id="GO:0045254">
    <property type="term" value="C:pyruvate dehydrogenase complex"/>
    <property type="evidence" value="ECO:0007669"/>
    <property type="project" value="InterPro"/>
</dbReference>
<dbReference type="InterPro" id="IPR011053">
    <property type="entry name" value="Single_hybrid_motif"/>
</dbReference>
<feature type="domain" description="Lipoyl-binding" evidence="6">
    <location>
        <begin position="49"/>
        <end position="125"/>
    </location>
</feature>
<dbReference type="InterPro" id="IPR023213">
    <property type="entry name" value="CAT-like_dom_sf"/>
</dbReference>